<accession>A0A3B3DC44</accession>
<dbReference type="STRING" id="30732.ENSOMEP00000027069"/>
<evidence type="ECO:0000313" key="3">
    <source>
        <dbReference type="Ensembl" id="ENSOMEP00000027069.1"/>
    </source>
</evidence>
<reference evidence="3" key="2">
    <citation type="submission" date="2025-09" db="UniProtKB">
        <authorList>
            <consortium name="Ensembl"/>
        </authorList>
    </citation>
    <scope>IDENTIFICATION</scope>
</reference>
<dbReference type="PANTHER" id="PTHR15503:SF36">
    <property type="entry name" value="RETROTRANSPOSON GAG-LIKE PROTEIN 5"/>
    <property type="match status" value="1"/>
</dbReference>
<name>A0A3B3DC44_ORYME</name>
<feature type="domain" description="Retrotransposon gag" evidence="2">
    <location>
        <begin position="175"/>
        <end position="259"/>
    </location>
</feature>
<feature type="region of interest" description="Disordered" evidence="1">
    <location>
        <begin position="1"/>
        <end position="40"/>
    </location>
</feature>
<dbReference type="InterPro" id="IPR005162">
    <property type="entry name" value="Retrotrans_gag_dom"/>
</dbReference>
<reference evidence="3" key="1">
    <citation type="submission" date="2025-08" db="UniProtKB">
        <authorList>
            <consortium name="Ensembl"/>
        </authorList>
    </citation>
    <scope>IDENTIFICATION</scope>
</reference>
<dbReference type="GeneTree" id="ENSGT00950000183173"/>
<sequence>MRSSEETGGDFSSQPAPMQNDLLPGSLRSQASTCIPGSGRNSIISTDNKTLFKPLQFHVLLPGSSNWVCLVTLSMTERTGLTPDPVDPEGLRHAVTQQGTLLDHQSNALQQLASAQQDMFRAAAASASATSHENIRLQPEVFHGDVEACGGFLLQCQLIFQQPSSFPSERSKVAYVVSLLTGRAAQWGRNSHICSSYQLFSAELREVFDPIKPHQEAAYQLTRLRQGNESVDDFAMWFRTLAGKSKWNDHALYDMFHQGHSDRIKDELAARELPPAINDLISVASRIDRRIRESDRERSQRLHSRNPRPAPHRAEDEPMQLGRTRLSQEERDRRFRQNLCFFCASPDHSIGSCPVKDSAQHGRRRRVCEPIEVFILPVQPQTQGDVLHP</sequence>
<feature type="compositionally biased region" description="Polar residues" evidence="1">
    <location>
        <begin position="27"/>
        <end position="40"/>
    </location>
</feature>
<dbReference type="AlphaFoldDB" id="A0A3B3DC44"/>
<dbReference type="Pfam" id="PF03732">
    <property type="entry name" value="Retrotrans_gag"/>
    <property type="match status" value="1"/>
</dbReference>
<feature type="region of interest" description="Disordered" evidence="1">
    <location>
        <begin position="292"/>
        <end position="323"/>
    </location>
</feature>
<protein>
    <recommendedName>
        <fullName evidence="2">Retrotransposon gag domain-containing protein</fullName>
    </recommendedName>
</protein>
<organism evidence="3 4">
    <name type="scientific">Oryzias melastigma</name>
    <name type="common">Marine medaka</name>
    <dbReference type="NCBI Taxonomy" id="30732"/>
    <lineage>
        <taxon>Eukaryota</taxon>
        <taxon>Metazoa</taxon>
        <taxon>Chordata</taxon>
        <taxon>Craniata</taxon>
        <taxon>Vertebrata</taxon>
        <taxon>Euteleostomi</taxon>
        <taxon>Actinopterygii</taxon>
        <taxon>Neopterygii</taxon>
        <taxon>Teleostei</taxon>
        <taxon>Neoteleostei</taxon>
        <taxon>Acanthomorphata</taxon>
        <taxon>Ovalentaria</taxon>
        <taxon>Atherinomorphae</taxon>
        <taxon>Beloniformes</taxon>
        <taxon>Adrianichthyidae</taxon>
        <taxon>Oryziinae</taxon>
        <taxon>Oryzias</taxon>
    </lineage>
</organism>
<proteinExistence type="predicted"/>
<dbReference type="PaxDb" id="30732-ENSOMEP00000027069"/>
<evidence type="ECO:0000313" key="4">
    <source>
        <dbReference type="Proteomes" id="UP000261560"/>
    </source>
</evidence>
<evidence type="ECO:0000259" key="2">
    <source>
        <dbReference type="Pfam" id="PF03732"/>
    </source>
</evidence>
<dbReference type="InterPro" id="IPR032567">
    <property type="entry name" value="RTL1-rel"/>
</dbReference>
<dbReference type="Ensembl" id="ENSOMET00000002918.1">
    <property type="protein sequence ID" value="ENSOMEP00000027069.1"/>
    <property type="gene ID" value="ENSOMEG00000009307.1"/>
</dbReference>
<evidence type="ECO:0000256" key="1">
    <source>
        <dbReference type="SAM" id="MobiDB-lite"/>
    </source>
</evidence>
<keyword evidence="4" id="KW-1185">Reference proteome</keyword>
<dbReference type="Proteomes" id="UP000261560">
    <property type="component" value="Unplaced"/>
</dbReference>
<dbReference type="PANTHER" id="PTHR15503">
    <property type="entry name" value="LDOC1 RELATED"/>
    <property type="match status" value="1"/>
</dbReference>